<evidence type="ECO:0000313" key="2">
    <source>
        <dbReference type="Proteomes" id="UP000634308"/>
    </source>
</evidence>
<evidence type="ECO:0000313" key="1">
    <source>
        <dbReference type="EMBL" id="GGR60919.1"/>
    </source>
</evidence>
<dbReference type="EMBL" id="BMQM01000015">
    <property type="protein sequence ID" value="GGR60919.1"/>
    <property type="molecule type" value="Genomic_DNA"/>
</dbReference>
<accession>A0ABQ2RVZ9</accession>
<dbReference type="RefSeq" id="WP_189065181.1">
    <property type="nucleotide sequence ID" value="NZ_BMQM01000015.1"/>
</dbReference>
<dbReference type="Proteomes" id="UP000634308">
    <property type="component" value="Unassembled WGS sequence"/>
</dbReference>
<comment type="caution">
    <text evidence="1">The sequence shown here is derived from an EMBL/GenBank/DDBJ whole genome shotgun (WGS) entry which is preliminary data.</text>
</comment>
<sequence length="60" mass="6876">MLTNHDVVTMLRRAVWISWRALTLLAGLLLLLLQLLGVLAGLAFREVDRVHRDAARPPFW</sequence>
<keyword evidence="2" id="KW-1185">Reference proteome</keyword>
<organism evidence="1 2">
    <name type="scientific">Deinococcus seoulensis</name>
    <dbReference type="NCBI Taxonomy" id="1837379"/>
    <lineage>
        <taxon>Bacteria</taxon>
        <taxon>Thermotogati</taxon>
        <taxon>Deinococcota</taxon>
        <taxon>Deinococci</taxon>
        <taxon>Deinococcales</taxon>
        <taxon>Deinococcaceae</taxon>
        <taxon>Deinococcus</taxon>
    </lineage>
</organism>
<reference evidence="2" key="1">
    <citation type="journal article" date="2019" name="Int. J. Syst. Evol. Microbiol.">
        <title>The Global Catalogue of Microorganisms (GCM) 10K type strain sequencing project: providing services to taxonomists for standard genome sequencing and annotation.</title>
        <authorList>
            <consortium name="The Broad Institute Genomics Platform"/>
            <consortium name="The Broad Institute Genome Sequencing Center for Infectious Disease"/>
            <person name="Wu L."/>
            <person name="Ma J."/>
        </authorList>
    </citation>
    <scope>NUCLEOTIDE SEQUENCE [LARGE SCALE GENOMIC DNA]</scope>
    <source>
        <strain evidence="2">JCM 31404</strain>
    </source>
</reference>
<gene>
    <name evidence="1" type="ORF">GCM10008959_23450</name>
</gene>
<proteinExistence type="predicted"/>
<name>A0ABQ2RVZ9_9DEIO</name>
<protein>
    <submittedName>
        <fullName evidence="1">Uncharacterized protein</fullName>
    </submittedName>
</protein>